<feature type="domain" description="RNA polymerase sigma-70 region 2" evidence="6">
    <location>
        <begin position="16"/>
        <end position="80"/>
    </location>
</feature>
<evidence type="ECO:0000259" key="7">
    <source>
        <dbReference type="Pfam" id="PF08281"/>
    </source>
</evidence>
<keyword evidence="4" id="KW-0238">DNA-binding</keyword>
<protein>
    <submittedName>
        <fullName evidence="8">RNA polymerase subunit sigma-70</fullName>
    </submittedName>
</protein>
<evidence type="ECO:0000313" key="8">
    <source>
        <dbReference type="EMBL" id="AWB69058.1"/>
    </source>
</evidence>
<reference evidence="8 9" key="1">
    <citation type="submission" date="2018-01" db="EMBL/GenBank/DDBJ databases">
        <title>Genome sequence of a Cantenovulum-like bacteria.</title>
        <authorList>
            <person name="Tan W.R."/>
            <person name="Lau N.-S."/>
            <person name="Go F."/>
            <person name="Amirul A.-A.A."/>
        </authorList>
    </citation>
    <scope>NUCLEOTIDE SEQUENCE [LARGE SCALE GENOMIC DNA]</scope>
    <source>
        <strain evidence="8 9">CCB-QB4</strain>
    </source>
</reference>
<keyword evidence="3" id="KW-0731">Sigma factor</keyword>
<evidence type="ECO:0000256" key="5">
    <source>
        <dbReference type="ARBA" id="ARBA00023163"/>
    </source>
</evidence>
<dbReference type="InterPro" id="IPR014284">
    <property type="entry name" value="RNA_pol_sigma-70_dom"/>
</dbReference>
<dbReference type="InterPro" id="IPR013325">
    <property type="entry name" value="RNA_pol_sigma_r2"/>
</dbReference>
<feature type="domain" description="RNA polymerase sigma factor 70 region 4 type 2" evidence="7">
    <location>
        <begin position="114"/>
        <end position="160"/>
    </location>
</feature>
<dbReference type="GO" id="GO:0016987">
    <property type="term" value="F:sigma factor activity"/>
    <property type="evidence" value="ECO:0007669"/>
    <property type="project" value="UniProtKB-KW"/>
</dbReference>
<gene>
    <name evidence="8" type="ORF">C2869_16620</name>
</gene>
<dbReference type="PANTHER" id="PTHR43133">
    <property type="entry name" value="RNA POLYMERASE ECF-TYPE SIGMA FACTO"/>
    <property type="match status" value="1"/>
</dbReference>
<organism evidence="8 9">
    <name type="scientific">Saccharobesus litoralis</name>
    <dbReference type="NCBI Taxonomy" id="2172099"/>
    <lineage>
        <taxon>Bacteria</taxon>
        <taxon>Pseudomonadati</taxon>
        <taxon>Pseudomonadota</taxon>
        <taxon>Gammaproteobacteria</taxon>
        <taxon>Alteromonadales</taxon>
        <taxon>Alteromonadaceae</taxon>
        <taxon>Saccharobesus</taxon>
    </lineage>
</organism>
<dbReference type="Pfam" id="PF04542">
    <property type="entry name" value="Sigma70_r2"/>
    <property type="match status" value="1"/>
</dbReference>
<dbReference type="InterPro" id="IPR039425">
    <property type="entry name" value="RNA_pol_sigma-70-like"/>
</dbReference>
<proteinExistence type="inferred from homology"/>
<evidence type="ECO:0000313" key="9">
    <source>
        <dbReference type="Proteomes" id="UP000244441"/>
    </source>
</evidence>
<accession>A0A2S0VXZ0</accession>
<dbReference type="Pfam" id="PF08281">
    <property type="entry name" value="Sigma70_r4_2"/>
    <property type="match status" value="1"/>
</dbReference>
<dbReference type="KEGG" id="cate:C2869_16620"/>
<dbReference type="Proteomes" id="UP000244441">
    <property type="component" value="Chromosome"/>
</dbReference>
<evidence type="ECO:0000256" key="4">
    <source>
        <dbReference type="ARBA" id="ARBA00023125"/>
    </source>
</evidence>
<evidence type="ECO:0000256" key="1">
    <source>
        <dbReference type="ARBA" id="ARBA00010641"/>
    </source>
</evidence>
<dbReference type="PANTHER" id="PTHR43133:SF8">
    <property type="entry name" value="RNA POLYMERASE SIGMA FACTOR HI_1459-RELATED"/>
    <property type="match status" value="1"/>
</dbReference>
<dbReference type="GO" id="GO:0003677">
    <property type="term" value="F:DNA binding"/>
    <property type="evidence" value="ECO:0007669"/>
    <property type="project" value="UniProtKB-KW"/>
</dbReference>
<comment type="similarity">
    <text evidence="1">Belongs to the sigma-70 factor family. ECF subfamily.</text>
</comment>
<evidence type="ECO:0000256" key="2">
    <source>
        <dbReference type="ARBA" id="ARBA00023015"/>
    </source>
</evidence>
<dbReference type="Gene3D" id="1.10.1740.10">
    <property type="match status" value="1"/>
</dbReference>
<dbReference type="SUPFAM" id="SSF88946">
    <property type="entry name" value="Sigma2 domain of RNA polymerase sigma factors"/>
    <property type="match status" value="1"/>
</dbReference>
<dbReference type="CDD" id="cd06171">
    <property type="entry name" value="Sigma70_r4"/>
    <property type="match status" value="1"/>
</dbReference>
<dbReference type="Gene3D" id="1.10.10.10">
    <property type="entry name" value="Winged helix-like DNA-binding domain superfamily/Winged helix DNA-binding domain"/>
    <property type="match status" value="1"/>
</dbReference>
<dbReference type="SUPFAM" id="SSF88659">
    <property type="entry name" value="Sigma3 and sigma4 domains of RNA polymerase sigma factors"/>
    <property type="match status" value="1"/>
</dbReference>
<dbReference type="NCBIfam" id="TIGR02937">
    <property type="entry name" value="sigma70-ECF"/>
    <property type="match status" value="1"/>
</dbReference>
<evidence type="ECO:0000259" key="6">
    <source>
        <dbReference type="Pfam" id="PF04542"/>
    </source>
</evidence>
<keyword evidence="5" id="KW-0804">Transcription</keyword>
<name>A0A2S0VXZ0_9ALTE</name>
<keyword evidence="9" id="KW-1185">Reference proteome</keyword>
<dbReference type="InterPro" id="IPR013324">
    <property type="entry name" value="RNA_pol_sigma_r3/r4-like"/>
</dbReference>
<sequence length="171" mass="19876">MAEYALTGDPHLLSLLVEQLGNDLYYYLVKQSDAATAADISQQVWLKVIEKRQRYQSQQKVKPWVFTIARNCLIDHLRLNNKWVQDVDTLLDHPASMDEQPAHQLMQASQKQGFEHLLKQLPFEQREAFILQQEGLSLQQIADVTQTSTETVKSRLRYARNLFKAHRDLLS</sequence>
<dbReference type="OrthoDB" id="9782108at2"/>
<dbReference type="GO" id="GO:0006352">
    <property type="term" value="P:DNA-templated transcription initiation"/>
    <property type="evidence" value="ECO:0007669"/>
    <property type="project" value="InterPro"/>
</dbReference>
<dbReference type="AlphaFoldDB" id="A0A2S0VXZ0"/>
<keyword evidence="2" id="KW-0805">Transcription regulation</keyword>
<dbReference type="InterPro" id="IPR013249">
    <property type="entry name" value="RNA_pol_sigma70_r4_t2"/>
</dbReference>
<dbReference type="InterPro" id="IPR007627">
    <property type="entry name" value="RNA_pol_sigma70_r2"/>
</dbReference>
<evidence type="ECO:0000256" key="3">
    <source>
        <dbReference type="ARBA" id="ARBA00023082"/>
    </source>
</evidence>
<dbReference type="EMBL" id="CP026604">
    <property type="protein sequence ID" value="AWB69058.1"/>
    <property type="molecule type" value="Genomic_DNA"/>
</dbReference>
<dbReference type="InterPro" id="IPR036388">
    <property type="entry name" value="WH-like_DNA-bd_sf"/>
</dbReference>